<sequence length="464" mass="52257">MDHNNWRVIEQTGLMPLTEVISAMPNWAHVPQWIAQAIPIYARYINIPQHRTLNIELSPEGVHQRRRDFAPRINLLYRSEEGSVQGYLAHKPQEQVWPVRCGLELRETIKSYNRTKERVVDGHMVMDITPMATQVDSQDLSGLFSPSRTQAPVLQLYDDVCTATGPKGDADPTQTAWKMLVLTSLATASGTPTLTVYRNQQGVFLPAMTSNEGPFFWRILKTTDNARDGPNPGWRDQTDGFRDFFEHTFGRRRFTKPDGVGDVLYFKVPFPRFENTTSSSMALVMSDANIPLPFLKTMDVLPNEADIKAGRLEVSLKFNLHDLVFRLDSVGNSALSEALDYMTAGVDQKAVKHLSRQYDVETGETRSEAQPEAPPPITDLQRVLASSALGPLGFVAPLGAPLQAVAQELPPPVRIIANHRRNRVGFRQRADHLFVIRVQRVLILILFNSPTGRYSFFHPVHGRK</sequence>
<comment type="caution">
    <text evidence="1">The sequence shown here is derived from an EMBL/GenBank/DDBJ whole genome shotgun (WGS) entry which is preliminary data.</text>
</comment>
<dbReference type="EMBL" id="JARKIB010000121">
    <property type="protein sequence ID" value="KAJ7736468.1"/>
    <property type="molecule type" value="Genomic_DNA"/>
</dbReference>
<keyword evidence="2" id="KW-1185">Reference proteome</keyword>
<proteinExistence type="predicted"/>
<gene>
    <name evidence="1" type="ORF">B0H16DRAFT_1764089</name>
</gene>
<evidence type="ECO:0000313" key="1">
    <source>
        <dbReference type="EMBL" id="KAJ7736468.1"/>
    </source>
</evidence>
<dbReference type="AlphaFoldDB" id="A0AAD7MX46"/>
<accession>A0AAD7MX46</accession>
<name>A0AAD7MX46_9AGAR</name>
<reference evidence="1" key="1">
    <citation type="submission" date="2023-03" db="EMBL/GenBank/DDBJ databases">
        <title>Massive genome expansion in bonnet fungi (Mycena s.s.) driven by repeated elements and novel gene families across ecological guilds.</title>
        <authorList>
            <consortium name="Lawrence Berkeley National Laboratory"/>
            <person name="Harder C.B."/>
            <person name="Miyauchi S."/>
            <person name="Viragh M."/>
            <person name="Kuo A."/>
            <person name="Thoen E."/>
            <person name="Andreopoulos B."/>
            <person name="Lu D."/>
            <person name="Skrede I."/>
            <person name="Drula E."/>
            <person name="Henrissat B."/>
            <person name="Morin E."/>
            <person name="Kohler A."/>
            <person name="Barry K."/>
            <person name="LaButti K."/>
            <person name="Morin E."/>
            <person name="Salamov A."/>
            <person name="Lipzen A."/>
            <person name="Mereny Z."/>
            <person name="Hegedus B."/>
            <person name="Baldrian P."/>
            <person name="Stursova M."/>
            <person name="Weitz H."/>
            <person name="Taylor A."/>
            <person name="Grigoriev I.V."/>
            <person name="Nagy L.G."/>
            <person name="Martin F."/>
            <person name="Kauserud H."/>
        </authorList>
    </citation>
    <scope>NUCLEOTIDE SEQUENCE</scope>
    <source>
        <strain evidence="1">CBHHK182m</strain>
    </source>
</reference>
<organism evidence="1 2">
    <name type="scientific">Mycena metata</name>
    <dbReference type="NCBI Taxonomy" id="1033252"/>
    <lineage>
        <taxon>Eukaryota</taxon>
        <taxon>Fungi</taxon>
        <taxon>Dikarya</taxon>
        <taxon>Basidiomycota</taxon>
        <taxon>Agaricomycotina</taxon>
        <taxon>Agaricomycetes</taxon>
        <taxon>Agaricomycetidae</taxon>
        <taxon>Agaricales</taxon>
        <taxon>Marasmiineae</taxon>
        <taxon>Mycenaceae</taxon>
        <taxon>Mycena</taxon>
    </lineage>
</organism>
<protein>
    <submittedName>
        <fullName evidence="1">Uncharacterized protein</fullName>
    </submittedName>
</protein>
<dbReference type="Proteomes" id="UP001215598">
    <property type="component" value="Unassembled WGS sequence"/>
</dbReference>
<evidence type="ECO:0000313" key="2">
    <source>
        <dbReference type="Proteomes" id="UP001215598"/>
    </source>
</evidence>